<reference evidence="2" key="1">
    <citation type="submission" date="2016-11" db="UniProtKB">
        <authorList>
            <consortium name="WormBaseParasite"/>
        </authorList>
    </citation>
    <scope>IDENTIFICATION</scope>
    <source>
        <strain evidence="2">KR3021</strain>
    </source>
</reference>
<proteinExistence type="predicted"/>
<evidence type="ECO:0000313" key="2">
    <source>
        <dbReference type="WBParaSite" id="RSKR_0000777400.1"/>
    </source>
</evidence>
<organism evidence="1 2">
    <name type="scientific">Rhabditophanes sp. KR3021</name>
    <dbReference type="NCBI Taxonomy" id="114890"/>
    <lineage>
        <taxon>Eukaryota</taxon>
        <taxon>Metazoa</taxon>
        <taxon>Ecdysozoa</taxon>
        <taxon>Nematoda</taxon>
        <taxon>Chromadorea</taxon>
        <taxon>Rhabditida</taxon>
        <taxon>Tylenchina</taxon>
        <taxon>Panagrolaimomorpha</taxon>
        <taxon>Strongyloidoidea</taxon>
        <taxon>Alloionematidae</taxon>
        <taxon>Rhabditophanes</taxon>
    </lineage>
</organism>
<evidence type="ECO:0000313" key="1">
    <source>
        <dbReference type="Proteomes" id="UP000095286"/>
    </source>
</evidence>
<accession>A0AC35U3X3</accession>
<name>A0AC35U3X3_9BILA</name>
<dbReference type="WBParaSite" id="RSKR_0000777400.1">
    <property type="protein sequence ID" value="RSKR_0000777400.1"/>
    <property type="gene ID" value="RSKR_0000777400"/>
</dbReference>
<dbReference type="Proteomes" id="UP000095286">
    <property type="component" value="Unplaced"/>
</dbReference>
<protein>
    <submittedName>
        <fullName evidence="2">Sphingolipid 4-desaturase</fullName>
    </submittedName>
</protein>
<sequence>MAADRRRSIIHTELNDLEEGDEQEYSDHGSIGKLNSFNHHLKPNQSFNHYGERKTSVFMVPTIAVIDEISQSTSSRNSSFGITEIDEEQKEGTVVPKIFQNNVSISTEEFKNIMEIKQLQNKAKRCGFVFKCLERSEMIEMAVTRLKLENLDSWLQNKDLIQKQTKFLVEEFEHFCQLRNVRIIRYFGYFLDDARFYMYREYLPAGSVADKLASGPLSEEFSTKILRQTAEALNYLHNLTPSIAHKNLRVSNILLTLSEDIKLSDIGPSLQVNQADEYEEGESDTTCPHYRTLLLSTAPEQMNFVNEPHMFKPSNDIWSLGCIFVQMLTNDLPYESKFQNYRNDKLFKELFDNRTLNTGDRLDYKAESLAPKATFDSKNLIDCILKWSDDERPTAEDILKYEQIQVNERLFEVHQLTMGAKKRRGTEIYVDDYGSEEQDIYGEKTPKIYKRDGSKEKVYSELLARNLVFNDKATTIMGATVTKSKFDWSYTEEPHATRRKEILEKHPEIKEHFGIDQSFKYVVIAQVLLQILLAYLLKDSDWFLICLQAYIISGTINHSLTLAVHEISHNMAFGCGRPLANRFFGFIANLPMGVPMSISFKKYHLEHHRNLGEHLIDTDIPTEFEAKFFTNTLGKLVWMFLQPLFYALRPFAIYQKSVTDFEILNLLVQLVFDFFVIYYWGFKSFIFLFGGFFVGLGIHPLAGHYISDHYVFTPGQETYSYYGIINKVTYNVGHHVEHHDFPFVCGANLPKIRTIAPEFYENLTSHDSWLKVIYDFVFDPNMSLKSRIKRKVANPDEFHFYGVGSHGSSEVYIFFEKIFAKVTNLLSSEGVAYKSKSL</sequence>